<keyword evidence="1" id="KW-0812">Transmembrane</keyword>
<keyword evidence="1" id="KW-1133">Transmembrane helix</keyword>
<name>A0A0S3SX72_PHAAN</name>
<evidence type="ECO:0000313" key="3">
    <source>
        <dbReference type="Proteomes" id="UP000291084"/>
    </source>
</evidence>
<protein>
    <submittedName>
        <fullName evidence="2">Uncharacterized protein</fullName>
    </submittedName>
</protein>
<evidence type="ECO:0000256" key="1">
    <source>
        <dbReference type="SAM" id="Phobius"/>
    </source>
</evidence>
<proteinExistence type="predicted"/>
<accession>A0A0S3SX72</accession>
<feature type="transmembrane region" description="Helical" evidence="1">
    <location>
        <begin position="38"/>
        <end position="58"/>
    </location>
</feature>
<dbReference type="Proteomes" id="UP000291084">
    <property type="component" value="Chromosome 9"/>
</dbReference>
<sequence>MFCFSLEKEPNLVGFLGLVCRDVSRGEARRFAVRENRVWLATLQFSGFLLLMFFQFMVLDGHDLGFEIRVS</sequence>
<dbReference type="EMBL" id="AP015042">
    <property type="protein sequence ID" value="BAT97417.1"/>
    <property type="molecule type" value="Genomic_DNA"/>
</dbReference>
<gene>
    <name evidence="2" type="primary">Vigan.09G086000</name>
    <name evidence="2" type="ORF">VIGAN_09086000</name>
</gene>
<dbReference type="AlphaFoldDB" id="A0A0S3SX72"/>
<keyword evidence="1" id="KW-0472">Membrane</keyword>
<keyword evidence="3" id="KW-1185">Reference proteome</keyword>
<organism evidence="2 3">
    <name type="scientific">Vigna angularis var. angularis</name>
    <dbReference type="NCBI Taxonomy" id="157739"/>
    <lineage>
        <taxon>Eukaryota</taxon>
        <taxon>Viridiplantae</taxon>
        <taxon>Streptophyta</taxon>
        <taxon>Embryophyta</taxon>
        <taxon>Tracheophyta</taxon>
        <taxon>Spermatophyta</taxon>
        <taxon>Magnoliopsida</taxon>
        <taxon>eudicotyledons</taxon>
        <taxon>Gunneridae</taxon>
        <taxon>Pentapetalae</taxon>
        <taxon>rosids</taxon>
        <taxon>fabids</taxon>
        <taxon>Fabales</taxon>
        <taxon>Fabaceae</taxon>
        <taxon>Papilionoideae</taxon>
        <taxon>50 kb inversion clade</taxon>
        <taxon>NPAAA clade</taxon>
        <taxon>indigoferoid/millettioid clade</taxon>
        <taxon>Phaseoleae</taxon>
        <taxon>Vigna</taxon>
    </lineage>
</organism>
<reference evidence="2 3" key="1">
    <citation type="journal article" date="2015" name="Sci. Rep.">
        <title>The power of single molecule real-time sequencing technology in the de novo assembly of a eukaryotic genome.</title>
        <authorList>
            <person name="Sakai H."/>
            <person name="Naito K."/>
            <person name="Ogiso-Tanaka E."/>
            <person name="Takahashi Y."/>
            <person name="Iseki K."/>
            <person name="Muto C."/>
            <person name="Satou K."/>
            <person name="Teruya K."/>
            <person name="Shiroma A."/>
            <person name="Shimoji M."/>
            <person name="Hirano T."/>
            <person name="Itoh T."/>
            <person name="Kaga A."/>
            <person name="Tomooka N."/>
        </authorList>
    </citation>
    <scope>NUCLEOTIDE SEQUENCE [LARGE SCALE GENOMIC DNA]</scope>
    <source>
        <strain evidence="3">cv. Shumari</strain>
    </source>
</reference>
<evidence type="ECO:0000313" key="2">
    <source>
        <dbReference type="EMBL" id="BAT97417.1"/>
    </source>
</evidence>